<organism evidence="1 2">
    <name type="scientific">Glossina austeni</name>
    <name type="common">Savannah tsetse fly</name>
    <dbReference type="NCBI Taxonomy" id="7395"/>
    <lineage>
        <taxon>Eukaryota</taxon>
        <taxon>Metazoa</taxon>
        <taxon>Ecdysozoa</taxon>
        <taxon>Arthropoda</taxon>
        <taxon>Hexapoda</taxon>
        <taxon>Insecta</taxon>
        <taxon>Pterygota</taxon>
        <taxon>Neoptera</taxon>
        <taxon>Endopterygota</taxon>
        <taxon>Diptera</taxon>
        <taxon>Brachycera</taxon>
        <taxon>Muscomorpha</taxon>
        <taxon>Hippoboscoidea</taxon>
        <taxon>Glossinidae</taxon>
        <taxon>Glossina</taxon>
    </lineage>
</organism>
<evidence type="ECO:0000313" key="1">
    <source>
        <dbReference type="EnsemblMetazoa" id="GAUT023227-PA"/>
    </source>
</evidence>
<dbReference type="AlphaFoldDB" id="A0A1A9V1Z3"/>
<keyword evidence="2" id="KW-1185">Reference proteome</keyword>
<reference evidence="1" key="1">
    <citation type="submission" date="2020-05" db="UniProtKB">
        <authorList>
            <consortium name="EnsemblMetazoa"/>
        </authorList>
    </citation>
    <scope>IDENTIFICATION</scope>
    <source>
        <strain evidence="1">TTRI</strain>
    </source>
</reference>
<accession>A0A1A9V1Z3</accession>
<proteinExistence type="predicted"/>
<evidence type="ECO:0000313" key="2">
    <source>
        <dbReference type="Proteomes" id="UP000078200"/>
    </source>
</evidence>
<dbReference type="VEuPathDB" id="VectorBase:GAUT023227"/>
<name>A0A1A9V1Z3_GLOAU</name>
<dbReference type="Proteomes" id="UP000078200">
    <property type="component" value="Unassembled WGS sequence"/>
</dbReference>
<sequence length="128" mass="13744">MIYGDKHISVCLKLAIPPLNPIKSTNFQNYIYAVDVVGDLSLLSFIIGSELNATQTTDGAAGENKSEGIAPALVKQLLKSAEGNFQIYGPRVQADGTSLPSILEVGTTLIVNAQVCLHLTNTVFLRRQ</sequence>
<dbReference type="EnsemblMetazoa" id="GAUT023227-RA">
    <property type="protein sequence ID" value="GAUT023227-PA"/>
    <property type="gene ID" value="GAUT023227"/>
</dbReference>
<protein>
    <submittedName>
        <fullName evidence="1">Uncharacterized protein</fullName>
    </submittedName>
</protein>